<dbReference type="Proteomes" id="UP001558632">
    <property type="component" value="Unassembled WGS sequence"/>
</dbReference>
<proteinExistence type="predicted"/>
<keyword evidence="2" id="KW-1185">Reference proteome</keyword>
<gene>
    <name evidence="1" type="ORF">TSPI_05404</name>
</gene>
<evidence type="ECO:0000313" key="1">
    <source>
        <dbReference type="EMBL" id="KAL1230713.1"/>
    </source>
</evidence>
<comment type="caution">
    <text evidence="1">The sequence shown here is derived from an EMBL/GenBank/DDBJ whole genome shotgun (WGS) entry which is preliminary data.</text>
</comment>
<evidence type="ECO:0000313" key="2">
    <source>
        <dbReference type="Proteomes" id="UP001558632"/>
    </source>
</evidence>
<protein>
    <submittedName>
        <fullName evidence="1">DNA excision repair protein</fullName>
    </submittedName>
</protein>
<dbReference type="EMBL" id="JBEUSY010000468">
    <property type="protein sequence ID" value="KAL1230713.1"/>
    <property type="molecule type" value="Genomic_DNA"/>
</dbReference>
<sequence>MELRTAGSGALWRMANLVQEWRSITNRCLSLSLSLPEFDSRCLLATCWTKQAFLTGDLNLALCHSISRRARPLGDAAFDDGVMVLIIKRLL</sequence>
<reference evidence="1 2" key="1">
    <citation type="submission" date="2024-07" db="EMBL/GenBank/DDBJ databases">
        <title>Enhanced genomic and transcriptomic resources for Trichinella pseudospiralis and T. spiralis underpin the discovery of pronounced molecular differences between stages and species.</title>
        <authorList>
            <person name="Pasi K.K."/>
            <person name="La Rosa G."/>
            <person name="Gomez-Morales M.A."/>
            <person name="Tosini F."/>
            <person name="Sumanam S."/>
            <person name="Young N.D."/>
            <person name="Chang B.C."/>
            <person name="Robin G.B."/>
        </authorList>
    </citation>
    <scope>NUCLEOTIDE SEQUENCE [LARGE SCALE GENOMIC DNA]</scope>
    <source>
        <strain evidence="1">ISS534</strain>
    </source>
</reference>
<accession>A0ABR3K5U3</accession>
<organism evidence="1 2">
    <name type="scientific">Trichinella spiralis</name>
    <name type="common">Trichina worm</name>
    <dbReference type="NCBI Taxonomy" id="6334"/>
    <lineage>
        <taxon>Eukaryota</taxon>
        <taxon>Metazoa</taxon>
        <taxon>Ecdysozoa</taxon>
        <taxon>Nematoda</taxon>
        <taxon>Enoplea</taxon>
        <taxon>Dorylaimia</taxon>
        <taxon>Trichinellida</taxon>
        <taxon>Trichinellidae</taxon>
        <taxon>Trichinella</taxon>
    </lineage>
</organism>
<name>A0ABR3K5U3_TRISP</name>